<organism evidence="8">
    <name type="scientific">Trieres chinensis</name>
    <name type="common">Marine centric diatom</name>
    <name type="synonym">Odontella sinensis</name>
    <dbReference type="NCBI Taxonomy" id="1514140"/>
    <lineage>
        <taxon>Eukaryota</taxon>
        <taxon>Sar</taxon>
        <taxon>Stramenopiles</taxon>
        <taxon>Ochrophyta</taxon>
        <taxon>Bacillariophyta</taxon>
        <taxon>Mediophyceae</taxon>
        <taxon>Biddulphiophycidae</taxon>
        <taxon>Eupodiscales</taxon>
        <taxon>Parodontellaceae</taxon>
        <taxon>Trieres</taxon>
    </lineage>
</organism>
<keyword evidence="2" id="KW-0479">Metal-binding</keyword>
<evidence type="ECO:0000256" key="4">
    <source>
        <dbReference type="ARBA" id="ARBA00023002"/>
    </source>
</evidence>
<feature type="region of interest" description="Disordered" evidence="6">
    <location>
        <begin position="239"/>
        <end position="268"/>
    </location>
</feature>
<dbReference type="AlphaFoldDB" id="A0A7S2A460"/>
<accession>A0A7S2A460</accession>
<evidence type="ECO:0000256" key="6">
    <source>
        <dbReference type="SAM" id="MobiDB-lite"/>
    </source>
</evidence>
<protein>
    <recommendedName>
        <fullName evidence="7">Prolyl 4-hydroxylase alpha subunit domain-containing protein</fullName>
    </recommendedName>
</protein>
<evidence type="ECO:0000256" key="2">
    <source>
        <dbReference type="ARBA" id="ARBA00022723"/>
    </source>
</evidence>
<dbReference type="PANTHER" id="PTHR10869">
    <property type="entry name" value="PROLYL 4-HYDROXYLASE ALPHA SUBUNIT"/>
    <property type="match status" value="1"/>
</dbReference>
<dbReference type="SUPFAM" id="SSF51197">
    <property type="entry name" value="Clavaminate synthase-like"/>
    <property type="match status" value="1"/>
</dbReference>
<sequence length="268" mass="30201">MNNRYEHTQKTLLCAPTLREVPKDRISRLDLPSFGGGAAFVLRGFLSSAECQFYIDHAEELGMEDCGYKHSIRRADRTSAASSLVAERLFQRARPFLEANIDLIAAAAGRRVPLGFSRNLLGSTWYPTGLNETFRVCRYDAGGFFLPHHDGGFTRNRYDRSIKTLMIYLNDDFEGGATNFYCEKQRHYEPGDEGKVLHSFQPKAGDALIFNSKITHDGAMLLSGRKYIMRSEVMYSQEGYGGTCSSPPQKPVPPDHDIDWDPDDVDLK</sequence>
<evidence type="ECO:0000313" key="8">
    <source>
        <dbReference type="EMBL" id="CAD9356904.1"/>
    </source>
</evidence>
<dbReference type="GO" id="GO:0004656">
    <property type="term" value="F:procollagen-proline 4-dioxygenase activity"/>
    <property type="evidence" value="ECO:0007669"/>
    <property type="project" value="TreeGrafter"/>
</dbReference>
<dbReference type="InterPro" id="IPR006620">
    <property type="entry name" value="Pro_4_hyd_alph"/>
</dbReference>
<dbReference type="Pfam" id="PF13640">
    <property type="entry name" value="2OG-FeII_Oxy_3"/>
    <property type="match status" value="1"/>
</dbReference>
<evidence type="ECO:0000256" key="5">
    <source>
        <dbReference type="ARBA" id="ARBA00023004"/>
    </source>
</evidence>
<evidence type="ECO:0000259" key="7">
    <source>
        <dbReference type="SMART" id="SM00702"/>
    </source>
</evidence>
<keyword evidence="4" id="KW-0560">Oxidoreductase</keyword>
<feature type="compositionally biased region" description="Basic and acidic residues" evidence="6">
    <location>
        <begin position="253"/>
        <end position="268"/>
    </location>
</feature>
<reference evidence="8" key="1">
    <citation type="submission" date="2021-01" db="EMBL/GenBank/DDBJ databases">
        <authorList>
            <person name="Corre E."/>
            <person name="Pelletier E."/>
            <person name="Niang G."/>
            <person name="Scheremetjew M."/>
            <person name="Finn R."/>
            <person name="Kale V."/>
            <person name="Holt S."/>
            <person name="Cochrane G."/>
            <person name="Meng A."/>
            <person name="Brown T."/>
            <person name="Cohen L."/>
        </authorList>
    </citation>
    <scope>NUCLEOTIDE SEQUENCE</scope>
    <source>
        <strain evidence="8">Grunow 1884</strain>
    </source>
</reference>
<dbReference type="InterPro" id="IPR044862">
    <property type="entry name" value="Pro_4_hyd_alph_FE2OG_OXY"/>
</dbReference>
<keyword evidence="3" id="KW-0223">Dioxygenase</keyword>
<evidence type="ECO:0000256" key="1">
    <source>
        <dbReference type="ARBA" id="ARBA00001961"/>
    </source>
</evidence>
<dbReference type="Gene3D" id="2.60.120.620">
    <property type="entry name" value="q2cbj1_9rhob like domain"/>
    <property type="match status" value="1"/>
</dbReference>
<name>A0A7S2A460_TRICV</name>
<dbReference type="EMBL" id="HBGO01032416">
    <property type="protein sequence ID" value="CAD9356904.1"/>
    <property type="molecule type" value="Transcribed_RNA"/>
</dbReference>
<dbReference type="GO" id="GO:0005783">
    <property type="term" value="C:endoplasmic reticulum"/>
    <property type="evidence" value="ECO:0007669"/>
    <property type="project" value="TreeGrafter"/>
</dbReference>
<dbReference type="GO" id="GO:0031418">
    <property type="term" value="F:L-ascorbic acid binding"/>
    <property type="evidence" value="ECO:0007669"/>
    <property type="project" value="InterPro"/>
</dbReference>
<comment type="cofactor">
    <cofactor evidence="1">
        <name>L-ascorbate</name>
        <dbReference type="ChEBI" id="CHEBI:38290"/>
    </cofactor>
</comment>
<dbReference type="InterPro" id="IPR045054">
    <property type="entry name" value="P4HA-like"/>
</dbReference>
<dbReference type="GO" id="GO:0005506">
    <property type="term" value="F:iron ion binding"/>
    <property type="evidence" value="ECO:0007669"/>
    <property type="project" value="InterPro"/>
</dbReference>
<dbReference type="SMART" id="SM00702">
    <property type="entry name" value="P4Hc"/>
    <property type="match status" value="1"/>
</dbReference>
<gene>
    <name evidence="8" type="ORF">OSIN01602_LOCUS18670</name>
</gene>
<keyword evidence="5" id="KW-0408">Iron</keyword>
<dbReference type="PANTHER" id="PTHR10869:SF236">
    <property type="entry name" value="PROLYL 4-HYDROXYLASE ALPHA SUBUNIT DOMAIN-CONTAINING PROTEIN"/>
    <property type="match status" value="1"/>
</dbReference>
<evidence type="ECO:0000256" key="3">
    <source>
        <dbReference type="ARBA" id="ARBA00022964"/>
    </source>
</evidence>
<proteinExistence type="predicted"/>
<feature type="domain" description="Prolyl 4-hydroxylase alpha subunit" evidence="7">
    <location>
        <begin position="37"/>
        <end position="234"/>
    </location>
</feature>